<protein>
    <recommendedName>
        <fullName evidence="2">EF-hand domain-containing protein</fullName>
    </recommendedName>
</protein>
<accession>A0A6J5P0V5</accession>
<evidence type="ECO:0000313" key="1">
    <source>
        <dbReference type="EMBL" id="CAB4161134.1"/>
    </source>
</evidence>
<dbReference type="PROSITE" id="PS00018">
    <property type="entry name" value="EF_HAND_1"/>
    <property type="match status" value="1"/>
</dbReference>
<organism evidence="1">
    <name type="scientific">uncultured Caudovirales phage</name>
    <dbReference type="NCBI Taxonomy" id="2100421"/>
    <lineage>
        <taxon>Viruses</taxon>
        <taxon>Duplodnaviria</taxon>
        <taxon>Heunggongvirae</taxon>
        <taxon>Uroviricota</taxon>
        <taxon>Caudoviricetes</taxon>
        <taxon>Peduoviridae</taxon>
        <taxon>Maltschvirus</taxon>
        <taxon>Maltschvirus maltsch</taxon>
    </lineage>
</organism>
<evidence type="ECO:0008006" key="2">
    <source>
        <dbReference type="Google" id="ProtNLM"/>
    </source>
</evidence>
<reference evidence="1" key="1">
    <citation type="submission" date="2020-04" db="EMBL/GenBank/DDBJ databases">
        <authorList>
            <person name="Chiriac C."/>
            <person name="Salcher M."/>
            <person name="Ghai R."/>
            <person name="Kavagutti S V."/>
        </authorList>
    </citation>
    <scope>NUCLEOTIDE SEQUENCE</scope>
</reference>
<sequence length="154" mass="17487">MLYFKINRRYDVIAINDGMPAELKANFTLWLRHLDNNGTGWITCDDLDTMMFAQLIADAATAYTSELYIATDNGEWVSPRYEVIKAPKVGDQVSKAFNGDYYPVGVIASISKSLKVIETSTGLKFYRRKLRGAWINAGTWSLVPGHIQRWNPEF</sequence>
<proteinExistence type="predicted"/>
<dbReference type="InterPro" id="IPR018247">
    <property type="entry name" value="EF_Hand_1_Ca_BS"/>
</dbReference>
<dbReference type="EMBL" id="LR796706">
    <property type="protein sequence ID" value="CAB4161134.1"/>
    <property type="molecule type" value="Genomic_DNA"/>
</dbReference>
<name>A0A6J5P0V5_9CAUD</name>
<gene>
    <name evidence="1" type="ORF">UFOVP728_31</name>
</gene>